<dbReference type="InterPro" id="IPR036465">
    <property type="entry name" value="vWFA_dom_sf"/>
</dbReference>
<dbReference type="SUPFAM" id="SSF53300">
    <property type="entry name" value="vWA-like"/>
    <property type="match status" value="1"/>
</dbReference>
<dbReference type="PANTHER" id="PTHR22550">
    <property type="entry name" value="SPORE GERMINATION PROTEIN"/>
    <property type="match status" value="1"/>
</dbReference>
<feature type="compositionally biased region" description="Low complexity" evidence="2">
    <location>
        <begin position="477"/>
        <end position="503"/>
    </location>
</feature>
<keyword evidence="6" id="KW-1185">Reference proteome</keyword>
<dbReference type="AlphaFoldDB" id="A0A3N1PZA4"/>
<feature type="transmembrane region" description="Helical" evidence="3">
    <location>
        <begin position="6"/>
        <end position="23"/>
    </location>
</feature>
<dbReference type="Gene3D" id="1.25.40.10">
    <property type="entry name" value="Tetratricopeptide repeat domain"/>
    <property type="match status" value="1"/>
</dbReference>
<name>A0A3N1PZA4_9GAMM</name>
<feature type="compositionally biased region" description="Polar residues" evidence="2">
    <location>
        <begin position="547"/>
        <end position="561"/>
    </location>
</feature>
<keyword evidence="3" id="KW-0812">Transmembrane</keyword>
<feature type="region of interest" description="Disordered" evidence="2">
    <location>
        <begin position="435"/>
        <end position="563"/>
    </location>
</feature>
<evidence type="ECO:0000256" key="3">
    <source>
        <dbReference type="SAM" id="Phobius"/>
    </source>
</evidence>
<feature type="compositionally biased region" description="Basic and acidic residues" evidence="2">
    <location>
        <begin position="536"/>
        <end position="545"/>
    </location>
</feature>
<dbReference type="PANTHER" id="PTHR22550:SF14">
    <property type="entry name" value="VWFA DOMAIN-CONTAINING PROTEIN"/>
    <property type="match status" value="1"/>
</dbReference>
<reference evidence="5 6" key="1">
    <citation type="submission" date="2018-11" db="EMBL/GenBank/DDBJ databases">
        <title>Genomic Encyclopedia of Type Strains, Phase IV (KMG-IV): sequencing the most valuable type-strain genomes for metagenomic binning, comparative biology and taxonomic classification.</title>
        <authorList>
            <person name="Goeker M."/>
        </authorList>
    </citation>
    <scope>NUCLEOTIDE SEQUENCE [LARGE SCALE GENOMIC DNA]</scope>
    <source>
        <strain evidence="5 6">DSM 21945</strain>
    </source>
</reference>
<evidence type="ECO:0000313" key="5">
    <source>
        <dbReference type="EMBL" id="ROQ29906.1"/>
    </source>
</evidence>
<feature type="domain" description="VWFA" evidence="4">
    <location>
        <begin position="89"/>
        <end position="232"/>
    </location>
</feature>
<accession>A0A3N1PZA4</accession>
<dbReference type="SMART" id="SM00327">
    <property type="entry name" value="VWA"/>
    <property type="match status" value="1"/>
</dbReference>
<dbReference type="Pfam" id="PF13414">
    <property type="entry name" value="TPR_11"/>
    <property type="match status" value="1"/>
</dbReference>
<dbReference type="InterPro" id="IPR002035">
    <property type="entry name" value="VWF_A"/>
</dbReference>
<evidence type="ECO:0000256" key="2">
    <source>
        <dbReference type="SAM" id="MobiDB-lite"/>
    </source>
</evidence>
<dbReference type="SMART" id="SM00028">
    <property type="entry name" value="TPR"/>
    <property type="match status" value="1"/>
</dbReference>
<evidence type="ECO:0000259" key="4">
    <source>
        <dbReference type="PROSITE" id="PS50234"/>
    </source>
</evidence>
<keyword evidence="3" id="KW-0472">Membrane</keyword>
<feature type="repeat" description="TPR" evidence="1">
    <location>
        <begin position="388"/>
        <end position="421"/>
    </location>
</feature>
<keyword evidence="3" id="KW-1133">Transmembrane helix</keyword>
<protein>
    <submittedName>
        <fullName evidence="5">Ca-activated chloride channel family protein</fullName>
    </submittedName>
</protein>
<dbReference type="PROSITE" id="PS50234">
    <property type="entry name" value="VWFA"/>
    <property type="match status" value="1"/>
</dbReference>
<feature type="compositionally biased region" description="Low complexity" evidence="2">
    <location>
        <begin position="511"/>
        <end position="520"/>
    </location>
</feature>
<evidence type="ECO:0000313" key="6">
    <source>
        <dbReference type="Proteomes" id="UP000268033"/>
    </source>
</evidence>
<dbReference type="PROSITE" id="PS50293">
    <property type="entry name" value="TPR_REGION"/>
    <property type="match status" value="1"/>
</dbReference>
<organism evidence="5 6">
    <name type="scientific">Gallaecimonas pentaromativorans</name>
    <dbReference type="NCBI Taxonomy" id="584787"/>
    <lineage>
        <taxon>Bacteria</taxon>
        <taxon>Pseudomonadati</taxon>
        <taxon>Pseudomonadota</taxon>
        <taxon>Gammaproteobacteria</taxon>
        <taxon>Enterobacterales</taxon>
        <taxon>Gallaecimonadaceae</taxon>
        <taxon>Gallaecimonas</taxon>
    </lineage>
</organism>
<keyword evidence="1" id="KW-0802">TPR repeat</keyword>
<dbReference type="InterPro" id="IPR050768">
    <property type="entry name" value="UPF0353/GerABKA_families"/>
</dbReference>
<feature type="compositionally biased region" description="Basic and acidic residues" evidence="2">
    <location>
        <begin position="435"/>
        <end position="459"/>
    </location>
</feature>
<dbReference type="Gene3D" id="3.40.50.410">
    <property type="entry name" value="von Willebrand factor, type A domain"/>
    <property type="match status" value="1"/>
</dbReference>
<gene>
    <name evidence="5" type="ORF">EDC28_102281</name>
</gene>
<dbReference type="STRING" id="584787.GCA_001247655_03211"/>
<evidence type="ECO:0000256" key="1">
    <source>
        <dbReference type="PROSITE-ProRule" id="PRU00339"/>
    </source>
</evidence>
<dbReference type="RefSeq" id="WP_123420768.1">
    <property type="nucleotide sequence ID" value="NZ_RJUL01000002.1"/>
</dbReference>
<dbReference type="Proteomes" id="UP000268033">
    <property type="component" value="Unassembled WGS sequence"/>
</dbReference>
<dbReference type="EMBL" id="RJUL01000002">
    <property type="protein sequence ID" value="ROQ29906.1"/>
    <property type="molecule type" value="Genomic_DNA"/>
</dbReference>
<comment type="caution">
    <text evidence="5">The sequence shown here is derived from an EMBL/GenBank/DDBJ whole genome shotgun (WGS) entry which is preliminary data.</text>
</comment>
<dbReference type="SUPFAM" id="SSF48452">
    <property type="entry name" value="TPR-like"/>
    <property type="match status" value="1"/>
</dbReference>
<sequence>MIWLRPYWLLALIPLAVLLWWCWQRRPAGSSWQKLLPAHLAKHLLTGQEGAQSRWPLLMLALAWLLATLAMAGPSWEQDKYPLYQLKGGRVLVMDMSNSMRATDLSPDRLTQAKFKAIDLVRQLKEGETGLVAYAGAAFTVAPMTRDSSTLEYLIQALSPEIMPVQGSRSDLGIEKAVDLLKQAGYRRGDILLFTDGLNDKERSLISKLDLGPFKVSALVFGTDQGAPIRSLSGELMKDDKGQVVIAKTSLSETCSVIAGLCIKAGLDDGDLKALLTPKDDGQTKSNEVITLPKDGGRYLLWLLLPLVLLAFRRGLLVLGLVALLPMVKPAEAAVFKNDNQQGYQQYQDQDYAQAAKTFTDPNWQAAALYRDGKYQQAADLWAKQSGASAHFNEGNALAKAGKLDQAISAYDEALDTQPDFPDARFNRDLVKKQLDQQKKDGKGDDKKSGKDNDKDQNKDGQSASKPNQQDDKGNKNNKPGQQKDGNKGQDPQQQPKADNQSGQDKKKDQGQNGQQQKPQQPKDGKDHQGMTPQGADKKGDDKARQQPAQLSKGDGQSQGPMMSADKLLDAVNNDPGYLLQQKMLRAYEAQAKKGKEQQQW</sequence>
<dbReference type="Pfam" id="PF13519">
    <property type="entry name" value="VWA_2"/>
    <property type="match status" value="1"/>
</dbReference>
<dbReference type="InterPro" id="IPR011990">
    <property type="entry name" value="TPR-like_helical_dom_sf"/>
</dbReference>
<dbReference type="InterPro" id="IPR019734">
    <property type="entry name" value="TPR_rpt"/>
</dbReference>
<dbReference type="PROSITE" id="PS50005">
    <property type="entry name" value="TPR"/>
    <property type="match status" value="1"/>
</dbReference>
<proteinExistence type="predicted"/>